<proteinExistence type="inferred from homology"/>
<sequence>MLIVGLTGGIASGKSAAAKCFATRTVEIIDTDCIAREVVQPTSAGLRQLVEHFGATILTPAGELDRAQLRRRVFADPTERARLDNILHPLIRTKTIALLEHRRGPYTILVVPLLLESSMTDLVNRILVVDVPVVLQRQRLLKRMETSDEEIECILAAQASRAARLTRADDVIDNSGSLTALDAQVAHLHARYLRLAQHRP</sequence>
<dbReference type="UniPathway" id="UPA00241">
    <property type="reaction ID" value="UER00356"/>
</dbReference>
<dbReference type="EMBL" id="AAOF01000005">
    <property type="protein sequence ID" value="EAR21822.1"/>
    <property type="molecule type" value="Genomic_DNA"/>
</dbReference>
<keyword evidence="5" id="KW-0808">Transferase</keyword>
<dbReference type="PANTHER" id="PTHR10695">
    <property type="entry name" value="DEPHOSPHO-COA KINASE-RELATED"/>
    <property type="match status" value="1"/>
</dbReference>
<keyword evidence="2 5" id="KW-0547">Nucleotide-binding</keyword>
<dbReference type="eggNOG" id="COG0237">
    <property type="taxonomic scope" value="Bacteria"/>
</dbReference>
<dbReference type="Pfam" id="PF01121">
    <property type="entry name" value="CoaE"/>
    <property type="match status" value="1"/>
</dbReference>
<dbReference type="Proteomes" id="UP000003374">
    <property type="component" value="Unassembled WGS sequence"/>
</dbReference>
<comment type="pathway">
    <text evidence="5">Cofactor biosynthesis; coenzyme A biosynthesis; CoA from (R)-pantothenate: step 5/5.</text>
</comment>
<dbReference type="AlphaFoldDB" id="A4BQH2"/>
<dbReference type="CDD" id="cd02022">
    <property type="entry name" value="DPCK"/>
    <property type="match status" value="1"/>
</dbReference>
<comment type="caution">
    <text evidence="7">The sequence shown here is derived from an EMBL/GenBank/DDBJ whole genome shotgun (WGS) entry which is preliminary data.</text>
</comment>
<evidence type="ECO:0000313" key="7">
    <source>
        <dbReference type="EMBL" id="EAR21822.1"/>
    </source>
</evidence>
<keyword evidence="5" id="KW-0963">Cytoplasm</keyword>
<dbReference type="SUPFAM" id="SSF52540">
    <property type="entry name" value="P-loop containing nucleoside triphosphate hydrolases"/>
    <property type="match status" value="1"/>
</dbReference>
<evidence type="ECO:0000256" key="3">
    <source>
        <dbReference type="ARBA" id="ARBA00022840"/>
    </source>
</evidence>
<dbReference type="InterPro" id="IPR001977">
    <property type="entry name" value="Depp_CoAkinase"/>
</dbReference>
<protein>
    <recommendedName>
        <fullName evidence="5 6">Dephospho-CoA kinase</fullName>
        <ecNumber evidence="5 6">2.7.1.24</ecNumber>
    </recommendedName>
    <alternativeName>
        <fullName evidence="5">Dephosphocoenzyme A kinase</fullName>
    </alternativeName>
</protein>
<dbReference type="STRING" id="314278.NB231_05526"/>
<dbReference type="GO" id="GO:0005737">
    <property type="term" value="C:cytoplasm"/>
    <property type="evidence" value="ECO:0007669"/>
    <property type="project" value="UniProtKB-SubCell"/>
</dbReference>
<accession>A4BQH2</accession>
<feature type="binding site" evidence="5">
    <location>
        <begin position="11"/>
        <end position="16"/>
    </location>
    <ligand>
        <name>ATP</name>
        <dbReference type="ChEBI" id="CHEBI:30616"/>
    </ligand>
</feature>
<dbReference type="HAMAP" id="MF_00376">
    <property type="entry name" value="Dephospho_CoA_kinase"/>
    <property type="match status" value="1"/>
</dbReference>
<dbReference type="GO" id="GO:0004140">
    <property type="term" value="F:dephospho-CoA kinase activity"/>
    <property type="evidence" value="ECO:0007669"/>
    <property type="project" value="UniProtKB-UniRule"/>
</dbReference>
<dbReference type="PROSITE" id="PS51219">
    <property type="entry name" value="DPCK"/>
    <property type="match status" value="1"/>
</dbReference>
<dbReference type="HOGENOM" id="CLU_057180_1_2_6"/>
<dbReference type="InterPro" id="IPR027417">
    <property type="entry name" value="P-loop_NTPase"/>
</dbReference>
<evidence type="ECO:0000256" key="5">
    <source>
        <dbReference type="HAMAP-Rule" id="MF_00376"/>
    </source>
</evidence>
<gene>
    <name evidence="5" type="primary">coaE</name>
    <name evidence="7" type="ORF">NB231_05526</name>
</gene>
<dbReference type="GO" id="GO:0015937">
    <property type="term" value="P:coenzyme A biosynthetic process"/>
    <property type="evidence" value="ECO:0007669"/>
    <property type="project" value="UniProtKB-UniRule"/>
</dbReference>
<evidence type="ECO:0000256" key="2">
    <source>
        <dbReference type="ARBA" id="ARBA00022741"/>
    </source>
</evidence>
<comment type="catalytic activity">
    <reaction evidence="5">
        <text>3'-dephospho-CoA + ATP = ADP + CoA + H(+)</text>
        <dbReference type="Rhea" id="RHEA:18245"/>
        <dbReference type="ChEBI" id="CHEBI:15378"/>
        <dbReference type="ChEBI" id="CHEBI:30616"/>
        <dbReference type="ChEBI" id="CHEBI:57287"/>
        <dbReference type="ChEBI" id="CHEBI:57328"/>
        <dbReference type="ChEBI" id="CHEBI:456216"/>
        <dbReference type="EC" id="2.7.1.24"/>
    </reaction>
</comment>
<comment type="subcellular location">
    <subcellularLocation>
        <location evidence="5">Cytoplasm</location>
    </subcellularLocation>
</comment>
<comment type="function">
    <text evidence="5">Catalyzes the phosphorylation of the 3'-hydroxyl group of dephosphocoenzyme A to form coenzyme A.</text>
</comment>
<dbReference type="NCBIfam" id="TIGR00152">
    <property type="entry name" value="dephospho-CoA kinase"/>
    <property type="match status" value="1"/>
</dbReference>
<dbReference type="GO" id="GO:0005524">
    <property type="term" value="F:ATP binding"/>
    <property type="evidence" value="ECO:0007669"/>
    <property type="project" value="UniProtKB-UniRule"/>
</dbReference>
<evidence type="ECO:0000256" key="1">
    <source>
        <dbReference type="ARBA" id="ARBA00009018"/>
    </source>
</evidence>
<name>A4BQH2_9GAMM</name>
<evidence type="ECO:0000313" key="8">
    <source>
        <dbReference type="Proteomes" id="UP000003374"/>
    </source>
</evidence>
<comment type="similarity">
    <text evidence="1 5">Belongs to the CoaE family.</text>
</comment>
<dbReference type="Gene3D" id="3.40.50.300">
    <property type="entry name" value="P-loop containing nucleotide triphosphate hydrolases"/>
    <property type="match status" value="1"/>
</dbReference>
<keyword evidence="3 5" id="KW-0067">ATP-binding</keyword>
<keyword evidence="4 5" id="KW-0173">Coenzyme A biosynthesis</keyword>
<keyword evidence="8" id="KW-1185">Reference proteome</keyword>
<dbReference type="RefSeq" id="WP_005000392.1">
    <property type="nucleotide sequence ID" value="NZ_CH672427.1"/>
</dbReference>
<dbReference type="PANTHER" id="PTHR10695:SF46">
    <property type="entry name" value="BIFUNCTIONAL COENZYME A SYNTHASE-RELATED"/>
    <property type="match status" value="1"/>
</dbReference>
<reference evidence="7 8" key="1">
    <citation type="submission" date="2006-02" db="EMBL/GenBank/DDBJ databases">
        <authorList>
            <person name="Waterbury J."/>
            <person name="Ferriera S."/>
            <person name="Johnson J."/>
            <person name="Kravitz S."/>
            <person name="Halpern A."/>
            <person name="Remington K."/>
            <person name="Beeson K."/>
            <person name="Tran B."/>
            <person name="Rogers Y.-H."/>
            <person name="Friedman R."/>
            <person name="Venter J.C."/>
        </authorList>
    </citation>
    <scope>NUCLEOTIDE SEQUENCE [LARGE SCALE GENOMIC DNA]</scope>
    <source>
        <strain evidence="7 8">Nb-231</strain>
    </source>
</reference>
<dbReference type="OrthoDB" id="9812943at2"/>
<dbReference type="EC" id="2.7.1.24" evidence="5 6"/>
<organism evidence="7 8">
    <name type="scientific">Nitrococcus mobilis Nb-231</name>
    <dbReference type="NCBI Taxonomy" id="314278"/>
    <lineage>
        <taxon>Bacteria</taxon>
        <taxon>Pseudomonadati</taxon>
        <taxon>Pseudomonadota</taxon>
        <taxon>Gammaproteobacteria</taxon>
        <taxon>Chromatiales</taxon>
        <taxon>Ectothiorhodospiraceae</taxon>
        <taxon>Nitrococcus</taxon>
    </lineage>
</organism>
<evidence type="ECO:0000256" key="6">
    <source>
        <dbReference type="NCBIfam" id="TIGR00152"/>
    </source>
</evidence>
<keyword evidence="5 7" id="KW-0418">Kinase</keyword>
<evidence type="ECO:0000256" key="4">
    <source>
        <dbReference type="ARBA" id="ARBA00022993"/>
    </source>
</evidence>